<feature type="domain" description="Glycosyl transferase family 1" evidence="1">
    <location>
        <begin position="170"/>
        <end position="319"/>
    </location>
</feature>
<dbReference type="EMBL" id="LCKX01000034">
    <property type="protein sequence ID" value="KKU06386.1"/>
    <property type="molecule type" value="Genomic_DNA"/>
</dbReference>
<evidence type="ECO:0000313" key="2">
    <source>
        <dbReference type="EMBL" id="KKU06386.1"/>
    </source>
</evidence>
<proteinExistence type="predicted"/>
<name>A0A0G1MDJ9_9BACT</name>
<evidence type="ECO:0000313" key="3">
    <source>
        <dbReference type="Proteomes" id="UP000033999"/>
    </source>
</evidence>
<gene>
    <name evidence="2" type="ORF">UX10_C0034G0002</name>
</gene>
<sequence>MANKKLKLLVITQKVDLNDSNLGFFHEWLKKIAEHVDTLTIICLEKGAVKLPKNVSVFSLGKENQEKMRLVYIYRFYKLLWQLRGRYNAVFVHMNPEYVILGGLLWRMMKYPVTLWYVHKSVTAHLWLAEKFVTHIVSASPESCRLQSKKIIFVGHGINTDDFRNPRKVLPVNTIAMISIGRIASSKDLKTLILAVYYFKKQNLTQQIFLDIYGAPITKYDYKYVDALHSLIGELDLEQEVHVRGGIIHSHIPGILADYNLFLHASRTGSVDKVVLEALAAGLPVVTSSDAYMKELSANVVFQFPQGNSRSLAQLIEKLHGFGILESTNPISEKAHTYIKNTYDLDQLIDKILVIMSNKI</sequence>
<keyword evidence="2" id="KW-0808">Transferase</keyword>
<dbReference type="AlphaFoldDB" id="A0A0G1MDJ9"/>
<protein>
    <submittedName>
        <fullName evidence="2">Glycosyltransferase</fullName>
    </submittedName>
</protein>
<dbReference type="GO" id="GO:0016757">
    <property type="term" value="F:glycosyltransferase activity"/>
    <property type="evidence" value="ECO:0007669"/>
    <property type="project" value="InterPro"/>
</dbReference>
<dbReference type="InterPro" id="IPR001296">
    <property type="entry name" value="Glyco_trans_1"/>
</dbReference>
<comment type="caution">
    <text evidence="2">The sequence shown here is derived from an EMBL/GenBank/DDBJ whole genome shotgun (WGS) entry which is preliminary data.</text>
</comment>
<dbReference type="Gene3D" id="3.40.50.2000">
    <property type="entry name" value="Glycogen Phosphorylase B"/>
    <property type="match status" value="1"/>
</dbReference>
<dbReference type="SUPFAM" id="SSF53756">
    <property type="entry name" value="UDP-Glycosyltransferase/glycogen phosphorylase"/>
    <property type="match status" value="1"/>
</dbReference>
<organism evidence="2 3">
    <name type="scientific">Candidatus Magasanikbacteria bacterium GW2011_GWA2_45_39</name>
    <dbReference type="NCBI Taxonomy" id="1619041"/>
    <lineage>
        <taxon>Bacteria</taxon>
        <taxon>Candidatus Magasanikiibacteriota</taxon>
    </lineage>
</organism>
<reference evidence="2 3" key="1">
    <citation type="journal article" date="2015" name="Nature">
        <title>rRNA introns, odd ribosomes, and small enigmatic genomes across a large radiation of phyla.</title>
        <authorList>
            <person name="Brown C.T."/>
            <person name="Hug L.A."/>
            <person name="Thomas B.C."/>
            <person name="Sharon I."/>
            <person name="Castelle C.J."/>
            <person name="Singh A."/>
            <person name="Wilkins M.J."/>
            <person name="Williams K.H."/>
            <person name="Banfield J.F."/>
        </authorList>
    </citation>
    <scope>NUCLEOTIDE SEQUENCE [LARGE SCALE GENOMIC DNA]</scope>
</reference>
<evidence type="ECO:0000259" key="1">
    <source>
        <dbReference type="Pfam" id="PF00534"/>
    </source>
</evidence>
<dbReference type="Pfam" id="PF00534">
    <property type="entry name" value="Glycos_transf_1"/>
    <property type="match status" value="1"/>
</dbReference>
<dbReference type="PANTHER" id="PTHR12526">
    <property type="entry name" value="GLYCOSYLTRANSFERASE"/>
    <property type="match status" value="1"/>
</dbReference>
<accession>A0A0G1MDJ9</accession>
<dbReference type="PANTHER" id="PTHR12526:SF630">
    <property type="entry name" value="GLYCOSYLTRANSFERASE"/>
    <property type="match status" value="1"/>
</dbReference>
<dbReference type="Proteomes" id="UP000033999">
    <property type="component" value="Unassembled WGS sequence"/>
</dbReference>